<dbReference type="OrthoDB" id="5832757at2759"/>
<dbReference type="Proteomes" id="UP000230233">
    <property type="component" value="Unassembled WGS sequence"/>
</dbReference>
<evidence type="ECO:0000256" key="1">
    <source>
        <dbReference type="SAM" id="MobiDB-lite"/>
    </source>
</evidence>
<keyword evidence="3" id="KW-1185">Reference proteome</keyword>
<evidence type="ECO:0000313" key="3">
    <source>
        <dbReference type="Proteomes" id="UP000230233"/>
    </source>
</evidence>
<evidence type="ECO:0000313" key="2">
    <source>
        <dbReference type="EMBL" id="PIC12990.1"/>
    </source>
</evidence>
<accession>A0A2G5SD68</accession>
<comment type="caution">
    <text evidence="2">The sequence shown here is derived from an EMBL/GenBank/DDBJ whole genome shotgun (WGS) entry which is preliminary data.</text>
</comment>
<sequence>MNNSPSALTVTTQPEFTRGYRVVATFYIGPTNQKGRHPAIARETLTPIMIFRKSWASLTKTLGRFFNENLPVLIVGRDIRVMNCDAFIPRMTNCRFLHRATAGYHILVRIYPNDISGREARERLNDVARELETKNSTQTPRSSSSSIYSNSQTFDTSS</sequence>
<feature type="region of interest" description="Disordered" evidence="1">
    <location>
        <begin position="131"/>
        <end position="158"/>
    </location>
</feature>
<proteinExistence type="predicted"/>
<feature type="compositionally biased region" description="Low complexity" evidence="1">
    <location>
        <begin position="142"/>
        <end position="151"/>
    </location>
</feature>
<organism evidence="2 3">
    <name type="scientific">Caenorhabditis nigoni</name>
    <dbReference type="NCBI Taxonomy" id="1611254"/>
    <lineage>
        <taxon>Eukaryota</taxon>
        <taxon>Metazoa</taxon>
        <taxon>Ecdysozoa</taxon>
        <taxon>Nematoda</taxon>
        <taxon>Chromadorea</taxon>
        <taxon>Rhabditida</taxon>
        <taxon>Rhabditina</taxon>
        <taxon>Rhabditomorpha</taxon>
        <taxon>Rhabditoidea</taxon>
        <taxon>Rhabditidae</taxon>
        <taxon>Peloderinae</taxon>
        <taxon>Caenorhabditis</taxon>
    </lineage>
</organism>
<protein>
    <submittedName>
        <fullName evidence="2">Uncharacterized protein</fullName>
    </submittedName>
</protein>
<dbReference type="EMBL" id="PDUG01000016">
    <property type="protein sequence ID" value="PIC12990.1"/>
    <property type="molecule type" value="Genomic_DNA"/>
</dbReference>
<gene>
    <name evidence="2" type="primary">Cni-W06D11.1</name>
    <name evidence="2" type="ORF">B9Z55_028070</name>
</gene>
<name>A0A2G5SD68_9PELO</name>
<dbReference type="AlphaFoldDB" id="A0A2G5SD68"/>
<reference evidence="3" key="1">
    <citation type="submission" date="2017-10" db="EMBL/GenBank/DDBJ databases">
        <title>Rapid genome shrinkage in a self-fertile nematode reveals novel sperm competition proteins.</title>
        <authorList>
            <person name="Yin D."/>
            <person name="Schwarz E.M."/>
            <person name="Thomas C.G."/>
            <person name="Felde R.L."/>
            <person name="Korf I.F."/>
            <person name="Cutter A.D."/>
            <person name="Schartner C.M."/>
            <person name="Ralston E.J."/>
            <person name="Meyer B.J."/>
            <person name="Haag E.S."/>
        </authorList>
    </citation>
    <scope>NUCLEOTIDE SEQUENCE [LARGE SCALE GENOMIC DNA]</scope>
    <source>
        <strain evidence="3">JU1422</strain>
    </source>
</reference>